<feature type="signal peptide" evidence="1">
    <location>
        <begin position="1"/>
        <end position="24"/>
    </location>
</feature>
<organism evidence="2 3">
    <name type="scientific">Thermoflexibacter ruber</name>
    <dbReference type="NCBI Taxonomy" id="1003"/>
    <lineage>
        <taxon>Bacteria</taxon>
        <taxon>Pseudomonadati</taxon>
        <taxon>Bacteroidota</taxon>
        <taxon>Cytophagia</taxon>
        <taxon>Cytophagales</taxon>
        <taxon>Thermoflexibacteraceae</taxon>
        <taxon>Thermoflexibacter</taxon>
    </lineage>
</organism>
<protein>
    <recommendedName>
        <fullName evidence="4">Outer membrane protein beta-barrel domain-containing protein</fullName>
    </recommendedName>
</protein>
<evidence type="ECO:0008006" key="4">
    <source>
        <dbReference type="Google" id="ProtNLM"/>
    </source>
</evidence>
<keyword evidence="3" id="KW-1185">Reference proteome</keyword>
<name>A0A1I2HQI2_9BACT</name>
<sequence length="289" mass="33635">MIMYKHIGLLCIFCLCAFWQNSHAQNNRVSEINVSRDSLKNIPDSLKIKKPKKPFKFTIDGVRAGFDIVYPIFDNFVFPNNPFNPNDPLTKTYRVKQRYEASIDVGFAQNRFFAVFDYGYSKIERYRLGLPFTGFSYKNIGSYLRIGVDYNFMHNNFKDEAMFVGFRYAQAGFRHDFQYFGASEAWGFRPPRLVTLPDTAIIVDDRFIGNISESGLSASWVELVLGLKVNVWKQFFMGYTARIMIRSGIKGEDRLLANELPGFGSTNRTARVFFNYYLAYRLAFKRKYK</sequence>
<keyword evidence="1" id="KW-0732">Signal</keyword>
<dbReference type="EMBL" id="FONY01000025">
    <property type="protein sequence ID" value="SFF31788.1"/>
    <property type="molecule type" value="Genomic_DNA"/>
</dbReference>
<gene>
    <name evidence="2" type="ORF">SAMN04488541_102552</name>
</gene>
<dbReference type="InterPro" id="IPR046111">
    <property type="entry name" value="DUF6048"/>
</dbReference>
<feature type="chain" id="PRO_5011715963" description="Outer membrane protein beta-barrel domain-containing protein" evidence="1">
    <location>
        <begin position="25"/>
        <end position="289"/>
    </location>
</feature>
<dbReference type="AlphaFoldDB" id="A0A1I2HQI2"/>
<dbReference type="Pfam" id="PF19515">
    <property type="entry name" value="DUF6048"/>
    <property type="match status" value="1"/>
</dbReference>
<dbReference type="STRING" id="1003.SAMN04488541_102552"/>
<evidence type="ECO:0000313" key="2">
    <source>
        <dbReference type="EMBL" id="SFF31788.1"/>
    </source>
</evidence>
<accession>A0A1I2HQI2</accession>
<evidence type="ECO:0000313" key="3">
    <source>
        <dbReference type="Proteomes" id="UP000199513"/>
    </source>
</evidence>
<proteinExistence type="predicted"/>
<dbReference type="Proteomes" id="UP000199513">
    <property type="component" value="Unassembled WGS sequence"/>
</dbReference>
<reference evidence="2 3" key="1">
    <citation type="submission" date="2016-10" db="EMBL/GenBank/DDBJ databases">
        <authorList>
            <person name="de Groot N.N."/>
        </authorList>
    </citation>
    <scope>NUCLEOTIDE SEQUENCE [LARGE SCALE GENOMIC DNA]</scope>
    <source>
        <strain>GEY</strain>
        <strain evidence="3">DSM 9560</strain>
    </source>
</reference>
<evidence type="ECO:0000256" key="1">
    <source>
        <dbReference type="SAM" id="SignalP"/>
    </source>
</evidence>